<sequence>MSTNVTEIFDLLSDRYELLQLLAAESYSQQQLVKKTELSQSTVSRALTRLQDLGIVSESDGQYEITLLGVLVHDKYESHIAEFEQLYEAKGILHELPAEVPIDPALLAGAEVTTSKPHAPDAPLAPILRLTREATTIKCAANVLHTGYRETFENRMCESELETEFVITEAVAEQSRAIDNGYDRTPREDGRVDMYKTDTLPYSLFLVETTTGTYTGLVVSADGGTQGTLVNSSDEAYQWAQNQYEQFKSEATRWDPYSDA</sequence>
<dbReference type="InterPro" id="IPR057527">
    <property type="entry name" value="HVO_A0261-like_N"/>
</dbReference>
<dbReference type="CDD" id="cd00090">
    <property type="entry name" value="HTH_ARSR"/>
    <property type="match status" value="1"/>
</dbReference>
<feature type="domain" description="Methanogenesis regulatory protein FilR1 middle" evidence="1">
    <location>
        <begin position="120"/>
        <end position="249"/>
    </location>
</feature>
<accession>A0ABD6CTL3</accession>
<evidence type="ECO:0000313" key="3">
    <source>
        <dbReference type="EMBL" id="MFD1600611.1"/>
    </source>
</evidence>
<keyword evidence="4" id="KW-1185">Reference proteome</keyword>
<dbReference type="InterPro" id="IPR036390">
    <property type="entry name" value="WH_DNA-bd_sf"/>
</dbReference>
<dbReference type="Gene3D" id="1.10.10.10">
    <property type="entry name" value="Winged helix-like DNA-binding domain superfamily/Winged helix DNA-binding domain"/>
    <property type="match status" value="1"/>
</dbReference>
<reference evidence="3 4" key="1">
    <citation type="journal article" date="2019" name="Int. J. Syst. Evol. Microbiol.">
        <title>The Global Catalogue of Microorganisms (GCM) 10K type strain sequencing project: providing services to taxonomists for standard genome sequencing and annotation.</title>
        <authorList>
            <consortium name="The Broad Institute Genomics Platform"/>
            <consortium name="The Broad Institute Genome Sequencing Center for Infectious Disease"/>
            <person name="Wu L."/>
            <person name="Ma J."/>
        </authorList>
    </citation>
    <scope>NUCLEOTIDE SEQUENCE [LARGE SCALE GENOMIC DNA]</scope>
    <source>
        <strain evidence="3 4">CGMCC 1.12121</strain>
    </source>
</reference>
<dbReference type="EMBL" id="JBHUDK010000016">
    <property type="protein sequence ID" value="MFD1600611.1"/>
    <property type="molecule type" value="Genomic_DNA"/>
</dbReference>
<dbReference type="InterPro" id="IPR036388">
    <property type="entry name" value="WH-like_DNA-bd_sf"/>
</dbReference>
<dbReference type="InterPro" id="IPR011991">
    <property type="entry name" value="ArsR-like_HTH"/>
</dbReference>
<evidence type="ECO:0000259" key="2">
    <source>
        <dbReference type="Pfam" id="PF25213"/>
    </source>
</evidence>
<evidence type="ECO:0000259" key="1">
    <source>
        <dbReference type="Pfam" id="PF08350"/>
    </source>
</evidence>
<proteinExistence type="predicted"/>
<name>A0ABD6CTL3_9EURY</name>
<dbReference type="RefSeq" id="WP_390278263.1">
    <property type="nucleotide sequence ID" value="NZ_JBHUDK010000016.1"/>
</dbReference>
<comment type="caution">
    <text evidence="3">The sequence shown here is derived from an EMBL/GenBank/DDBJ whole genome shotgun (WGS) entry which is preliminary data.</text>
</comment>
<dbReference type="InterPro" id="IPR013561">
    <property type="entry name" value="FilR1_middle_dom"/>
</dbReference>
<dbReference type="Pfam" id="PF08350">
    <property type="entry name" value="FilR1_middle"/>
    <property type="match status" value="1"/>
</dbReference>
<dbReference type="AlphaFoldDB" id="A0ABD6CTL3"/>
<gene>
    <name evidence="3" type="ORF">ACFSBX_16855</name>
</gene>
<dbReference type="SUPFAM" id="SSF46785">
    <property type="entry name" value="Winged helix' DNA-binding domain"/>
    <property type="match status" value="1"/>
</dbReference>
<protein>
    <submittedName>
        <fullName evidence="3">Helix-turn-helix transcriptional regulator</fullName>
    </submittedName>
</protein>
<evidence type="ECO:0000313" key="4">
    <source>
        <dbReference type="Proteomes" id="UP001597085"/>
    </source>
</evidence>
<dbReference type="Pfam" id="PF25213">
    <property type="entry name" value="HVO_A0261_N"/>
    <property type="match status" value="1"/>
</dbReference>
<organism evidence="3 4">
    <name type="scientific">Halobellus rarus</name>
    <dbReference type="NCBI Taxonomy" id="1126237"/>
    <lineage>
        <taxon>Archaea</taxon>
        <taxon>Methanobacteriati</taxon>
        <taxon>Methanobacteriota</taxon>
        <taxon>Stenosarchaea group</taxon>
        <taxon>Halobacteria</taxon>
        <taxon>Halobacteriales</taxon>
        <taxon>Haloferacaceae</taxon>
        <taxon>Halobellus</taxon>
    </lineage>
</organism>
<feature type="domain" description="HVO-A0261-like N-terminal" evidence="2">
    <location>
        <begin position="13"/>
        <end position="84"/>
    </location>
</feature>
<dbReference type="Proteomes" id="UP001597085">
    <property type="component" value="Unassembled WGS sequence"/>
</dbReference>